<dbReference type="InterPro" id="IPR012337">
    <property type="entry name" value="RNaseH-like_sf"/>
</dbReference>
<organism evidence="1 2">
    <name type="scientific">Strongyloides papillosus</name>
    <name type="common">Intestinal threadworm</name>
    <dbReference type="NCBI Taxonomy" id="174720"/>
    <lineage>
        <taxon>Eukaryota</taxon>
        <taxon>Metazoa</taxon>
        <taxon>Ecdysozoa</taxon>
        <taxon>Nematoda</taxon>
        <taxon>Chromadorea</taxon>
        <taxon>Rhabditida</taxon>
        <taxon>Tylenchina</taxon>
        <taxon>Panagrolaimomorpha</taxon>
        <taxon>Strongyloidoidea</taxon>
        <taxon>Strongyloididae</taxon>
        <taxon>Strongyloides</taxon>
    </lineage>
</organism>
<dbReference type="SUPFAM" id="SSF53098">
    <property type="entry name" value="Ribonuclease H-like"/>
    <property type="match status" value="1"/>
</dbReference>
<dbReference type="Gene3D" id="3.30.420.10">
    <property type="entry name" value="Ribonuclease H-like superfamily/Ribonuclease H"/>
    <property type="match status" value="1"/>
</dbReference>
<name>A0A0N5BDL0_STREA</name>
<proteinExistence type="predicted"/>
<keyword evidence="1" id="KW-1185">Reference proteome</keyword>
<accession>A0A0N5BDL0</accession>
<dbReference type="WBParaSite" id="SPAL_0000409300.1">
    <property type="protein sequence ID" value="SPAL_0000409300.1"/>
    <property type="gene ID" value="SPAL_0000409300"/>
</dbReference>
<evidence type="ECO:0000313" key="1">
    <source>
        <dbReference type="Proteomes" id="UP000046392"/>
    </source>
</evidence>
<dbReference type="AlphaFoldDB" id="A0A0N5BDL0"/>
<protein>
    <submittedName>
        <fullName evidence="2">Integrase catalytic domain-containing protein</fullName>
    </submittedName>
</protein>
<dbReference type="InterPro" id="IPR036397">
    <property type="entry name" value="RNaseH_sf"/>
</dbReference>
<reference evidence="2" key="1">
    <citation type="submission" date="2017-02" db="UniProtKB">
        <authorList>
            <consortium name="WormBaseParasite"/>
        </authorList>
    </citation>
    <scope>IDENTIFICATION</scope>
</reference>
<dbReference type="Proteomes" id="UP000046392">
    <property type="component" value="Unplaced"/>
</dbReference>
<sequence length="151" mass="17298">MSSFITPLNSSGNAFAERHIECLQHTLTKEMLSQSGKEWDDLVGLIVYYYNISSKQNQPSPYELHFSRLPVSPLSLRLKASSFINNKEKEMTNLLSAKTAYYKKKSTRKLEPKYSDPCQLQSISNDKKTALLITHDGRKLRRSTRNLKVKG</sequence>
<evidence type="ECO:0000313" key="2">
    <source>
        <dbReference type="WBParaSite" id="SPAL_0000409300.1"/>
    </source>
</evidence>
<dbReference type="GO" id="GO:0003676">
    <property type="term" value="F:nucleic acid binding"/>
    <property type="evidence" value="ECO:0007669"/>
    <property type="project" value="InterPro"/>
</dbReference>